<accession>A0A7T5JNX4</accession>
<dbReference type="RefSeq" id="WP_198828128.1">
    <property type="nucleotide sequence ID" value="NZ_CP066308.1"/>
</dbReference>
<evidence type="ECO:0000313" key="5">
    <source>
        <dbReference type="Proteomes" id="UP000677234"/>
    </source>
</evidence>
<dbReference type="EMBL" id="CP073708">
    <property type="protein sequence ID" value="QUO41634.1"/>
    <property type="molecule type" value="Genomic_DNA"/>
</dbReference>
<organism evidence="2 4">
    <name type="scientific">Brevibacillus composti</name>
    <dbReference type="NCBI Taxonomy" id="2796470"/>
    <lineage>
        <taxon>Bacteria</taxon>
        <taxon>Bacillati</taxon>
        <taxon>Bacillota</taxon>
        <taxon>Bacilli</taxon>
        <taxon>Bacillales</taxon>
        <taxon>Paenibacillaceae</taxon>
        <taxon>Brevibacillus</taxon>
    </lineage>
</organism>
<keyword evidence="5" id="KW-1185">Reference proteome</keyword>
<dbReference type="EMBL" id="CP066308">
    <property type="protein sequence ID" value="QQE74552.1"/>
    <property type="molecule type" value="Genomic_DNA"/>
</dbReference>
<dbReference type="Proteomes" id="UP000677234">
    <property type="component" value="Chromosome"/>
</dbReference>
<keyword evidence="1" id="KW-0812">Transmembrane</keyword>
<keyword evidence="1" id="KW-0472">Membrane</keyword>
<evidence type="ECO:0000313" key="3">
    <source>
        <dbReference type="EMBL" id="QUO41634.1"/>
    </source>
</evidence>
<dbReference type="KEGG" id="bcop:JD108_00635"/>
<evidence type="ECO:0008006" key="6">
    <source>
        <dbReference type="Google" id="ProtNLM"/>
    </source>
</evidence>
<name>A0A7T5JNX4_9BACL</name>
<keyword evidence="1" id="KW-1133">Transmembrane helix</keyword>
<reference evidence="2 4" key="1">
    <citation type="submission" date="2020-12" db="EMBL/GenBank/DDBJ databases">
        <title>strain FJAT-54423T represents a novel species of the genus Brevibacillus.</title>
        <authorList>
            <person name="Tang R."/>
        </authorList>
    </citation>
    <scope>NUCLEOTIDE SEQUENCE [LARGE SCALE GENOMIC DNA]</scope>
    <source>
        <strain evidence="2 4">FJAT-54423</strain>
    </source>
</reference>
<feature type="transmembrane region" description="Helical" evidence="1">
    <location>
        <begin position="6"/>
        <end position="24"/>
    </location>
</feature>
<dbReference type="AlphaFoldDB" id="A0A7T5JNX4"/>
<gene>
    <name evidence="2" type="ORF">JD108_00635</name>
    <name evidence="3" type="ORF">KDJ56_00635</name>
</gene>
<proteinExistence type="predicted"/>
<sequence length="64" mass="7332">MSAIAIGFTFMIAASLLWMIFSTIKNNKLPKKTDYTPFDDMMSGRVDKGPIESFMNQNENEKEH</sequence>
<evidence type="ECO:0000313" key="4">
    <source>
        <dbReference type="Proteomes" id="UP000595847"/>
    </source>
</evidence>
<dbReference type="Proteomes" id="UP000595847">
    <property type="component" value="Chromosome"/>
</dbReference>
<evidence type="ECO:0000313" key="2">
    <source>
        <dbReference type="EMBL" id="QQE74552.1"/>
    </source>
</evidence>
<reference evidence="3" key="2">
    <citation type="submission" date="2021-04" db="EMBL/GenBank/DDBJ databases">
        <title>Brevibacillus composti FJAT-54423, complete genome.</title>
        <authorList>
            <person name="Tang R."/>
        </authorList>
    </citation>
    <scope>NUCLEOTIDE SEQUENCE</scope>
    <source>
        <strain evidence="3">FJAT-54424</strain>
    </source>
</reference>
<evidence type="ECO:0000256" key="1">
    <source>
        <dbReference type="SAM" id="Phobius"/>
    </source>
</evidence>
<protein>
    <recommendedName>
        <fullName evidence="6">DUF3951 domain-containing protein</fullName>
    </recommendedName>
</protein>